<feature type="region of interest" description="Disordered" evidence="1">
    <location>
        <begin position="1"/>
        <end position="224"/>
    </location>
</feature>
<feature type="compositionally biased region" description="Basic and acidic residues" evidence="1">
    <location>
        <begin position="106"/>
        <end position="152"/>
    </location>
</feature>
<gene>
    <name evidence="2" type="ORF">g.50771</name>
</gene>
<dbReference type="EMBL" id="GEBQ01007771">
    <property type="protein sequence ID" value="JAT32206.1"/>
    <property type="molecule type" value="Transcribed_RNA"/>
</dbReference>
<proteinExistence type="predicted"/>
<feature type="compositionally biased region" description="Polar residues" evidence="1">
    <location>
        <begin position="153"/>
        <end position="175"/>
    </location>
</feature>
<evidence type="ECO:0000313" key="2">
    <source>
        <dbReference type="EMBL" id="JAT32206.1"/>
    </source>
</evidence>
<accession>A0A1B6M8F1</accession>
<name>A0A1B6M8F1_9HEMI</name>
<feature type="compositionally biased region" description="Low complexity" evidence="1">
    <location>
        <begin position="24"/>
        <end position="42"/>
    </location>
</feature>
<protein>
    <submittedName>
        <fullName evidence="2">Uncharacterized protein</fullName>
    </submittedName>
</protein>
<dbReference type="AlphaFoldDB" id="A0A1B6M8F1"/>
<feature type="compositionally biased region" description="Low complexity" evidence="1">
    <location>
        <begin position="50"/>
        <end position="82"/>
    </location>
</feature>
<reference evidence="2" key="1">
    <citation type="submission" date="2015-11" db="EMBL/GenBank/DDBJ databases">
        <title>De novo transcriptome assembly of four potential Pierce s Disease insect vectors from Arizona vineyards.</title>
        <authorList>
            <person name="Tassone E.E."/>
        </authorList>
    </citation>
    <scope>NUCLEOTIDE SEQUENCE</scope>
</reference>
<organism evidence="2">
    <name type="scientific">Graphocephala atropunctata</name>
    <dbReference type="NCBI Taxonomy" id="36148"/>
    <lineage>
        <taxon>Eukaryota</taxon>
        <taxon>Metazoa</taxon>
        <taxon>Ecdysozoa</taxon>
        <taxon>Arthropoda</taxon>
        <taxon>Hexapoda</taxon>
        <taxon>Insecta</taxon>
        <taxon>Pterygota</taxon>
        <taxon>Neoptera</taxon>
        <taxon>Paraneoptera</taxon>
        <taxon>Hemiptera</taxon>
        <taxon>Auchenorrhyncha</taxon>
        <taxon>Membracoidea</taxon>
        <taxon>Cicadellidae</taxon>
        <taxon>Cicadellinae</taxon>
        <taxon>Cicadellini</taxon>
        <taxon>Graphocephala</taxon>
    </lineage>
</organism>
<feature type="compositionally biased region" description="Basic and acidic residues" evidence="1">
    <location>
        <begin position="211"/>
        <end position="224"/>
    </location>
</feature>
<sequence>MIGSGPAAGKIVKMTEIGEETRQENTTTTTVTSSAAETAARSDGLRKSTRLSTEASASTRATAVSATAGTALRATPTPATTGSSHIRVGGGIAGTTAGTVTRSRKNSGDDRHWPRSRKNSGDDRQWSRSRQNSEDDRNWRRDETREHHDNYRNKFSSRNSSSERWTTEEYQTVNGSERKYSGNGGERYRRNSVKSYTNPGNDRFFTHPGRRRDSRDHSGDRDEK</sequence>
<evidence type="ECO:0000256" key="1">
    <source>
        <dbReference type="SAM" id="MobiDB-lite"/>
    </source>
</evidence>